<dbReference type="PANTHER" id="PTHR31987">
    <property type="entry name" value="GLUTAMINASE A-RELATED"/>
    <property type="match status" value="1"/>
</dbReference>
<dbReference type="Pfam" id="PF16334">
    <property type="entry name" value="DUF4964"/>
    <property type="match status" value="1"/>
</dbReference>
<evidence type="ECO:0000259" key="3">
    <source>
        <dbReference type="Pfam" id="PF16335"/>
    </source>
</evidence>
<dbReference type="InterPro" id="IPR033433">
    <property type="entry name" value="GtaA_N"/>
</dbReference>
<dbReference type="Gene3D" id="2.60.120.260">
    <property type="entry name" value="Galactose-binding domain-like"/>
    <property type="match status" value="1"/>
</dbReference>
<feature type="domain" description="Glutaminase A N-terminal" evidence="4">
    <location>
        <begin position="255"/>
        <end position="475"/>
    </location>
</feature>
<dbReference type="EMBL" id="JAHESD010000001">
    <property type="protein sequence ID" value="MBT1701803.1"/>
    <property type="molecule type" value="Genomic_DNA"/>
</dbReference>
<feature type="domain" description="Glutaminase A central" evidence="3">
    <location>
        <begin position="483"/>
        <end position="820"/>
    </location>
</feature>
<dbReference type="Proteomes" id="UP000772618">
    <property type="component" value="Unassembled WGS sequence"/>
</dbReference>
<dbReference type="RefSeq" id="WP_254151502.1">
    <property type="nucleotide sequence ID" value="NZ_JAHESD010000001.1"/>
</dbReference>
<feature type="domain" description="DUF4964" evidence="2">
    <location>
        <begin position="24"/>
        <end position="93"/>
    </location>
</feature>
<dbReference type="SUPFAM" id="SSF49785">
    <property type="entry name" value="Galactose-binding domain-like"/>
    <property type="match status" value="1"/>
</dbReference>
<gene>
    <name evidence="5" type="ORF">KK060_00830</name>
</gene>
<dbReference type="InterPro" id="IPR032514">
    <property type="entry name" value="GtaA_central"/>
</dbReference>
<keyword evidence="1" id="KW-0732">Signal</keyword>
<dbReference type="InterPro" id="IPR008928">
    <property type="entry name" value="6-hairpin_glycosidase_sf"/>
</dbReference>
<evidence type="ECO:0000259" key="2">
    <source>
        <dbReference type="Pfam" id="PF16334"/>
    </source>
</evidence>
<sequence length="833" mass="94128">MHFRERKRVIYSILLLTFCFSVARSQQVTLRAPAYPLVTIDPYTSAWAFSDNLYDDVVRHWTGKPHSLIGVIRVDGTSYRFLGKVEPPLSMIAPTAAIEKWSGKYTFEKPEDGWNTLSYNDAKWKTGSAAFGTKDMPYLKTKWETKDIWVRREVSISKENIDDELYIEYSHDDNFELYVNGVKIVDTGFAWKSNVRVLLPEEARKTLRPGKNIIAAHCHNARGGAYVDFGLFKRTPNVELFDKAASQKSVSISATQTFYEFECGDVDLKVKFISPLLPDDLNLLSRPVNYITYEVVSKDNKSHDVEVYFEALPEWAVHSQQQPVEAQQLDAGNLVLLKTGTRAQNILGRKGDDVRIDWGYFYLGGEKSQENTFAIGDYAIRNDFVKNGSVTSNGGGKETPVLSYVQKLGKVDDKSKTGKLLIGYDDLYSIQYFGKNLQAWWKENGKYNITDAFQQALKDYKMVTEKCAVFDNNLLNAATKSGGKEYAALCVLAFRQAIAAHKLVRGKNNEVLFLSKENFSNGSVATVDVTYPSAPLFLIYNPTLLKGMLNPIFYYSESGKWKKPFPAHDVGTYPIANGQTYGEDMPVEESGNMLILTAAIAVAEGNANYASEHWKVLTVWAEYLRSKGFDPGNQLCTDDFAGHIARNANLSVKAILGLASYARVAGMLGKQDVEKEYHALAKEMAEKWINLAKDDDHFSLTFENPGTWSQKYNLVWDKILEYDIFPKSVAQKEIDYYLTKQNKYGLPLDSRRSYTKSDWIIWTATLSDDAKTFEKFISPLYDYVTETPSRGPLSDWHETLDGTVINFRARSVVGGYFIKLLADQPLNKLSVNP</sequence>
<feature type="signal peptide" evidence="1">
    <location>
        <begin position="1"/>
        <end position="23"/>
    </location>
</feature>
<name>A0ABS5VK39_9BACT</name>
<evidence type="ECO:0000313" key="6">
    <source>
        <dbReference type="Proteomes" id="UP000772618"/>
    </source>
</evidence>
<dbReference type="SUPFAM" id="SSF48208">
    <property type="entry name" value="Six-hairpin glycosidases"/>
    <property type="match status" value="1"/>
</dbReference>
<protein>
    <submittedName>
        <fullName evidence="5">DUF4965 domain-containing protein</fullName>
    </submittedName>
</protein>
<evidence type="ECO:0000313" key="5">
    <source>
        <dbReference type="EMBL" id="MBT1701803.1"/>
    </source>
</evidence>
<dbReference type="InterPro" id="IPR008979">
    <property type="entry name" value="Galactose-bd-like_sf"/>
</dbReference>
<feature type="chain" id="PRO_5047094562" evidence="1">
    <location>
        <begin position="24"/>
        <end position="833"/>
    </location>
</feature>
<organism evidence="5 6">
    <name type="scientific">Chryseosolibacter indicus</name>
    <dbReference type="NCBI Taxonomy" id="2782351"/>
    <lineage>
        <taxon>Bacteria</taxon>
        <taxon>Pseudomonadati</taxon>
        <taxon>Bacteroidota</taxon>
        <taxon>Cytophagia</taxon>
        <taxon>Cytophagales</taxon>
        <taxon>Chryseotaleaceae</taxon>
        <taxon>Chryseosolibacter</taxon>
    </lineage>
</organism>
<dbReference type="PANTHER" id="PTHR31987:SF1">
    <property type="entry name" value="GLUTAMINASE A"/>
    <property type="match status" value="1"/>
</dbReference>
<comment type="caution">
    <text evidence="5">The sequence shown here is derived from an EMBL/GenBank/DDBJ whole genome shotgun (WGS) entry which is preliminary data.</text>
</comment>
<proteinExistence type="predicted"/>
<dbReference type="InterPro" id="IPR032515">
    <property type="entry name" value="DUF4964"/>
</dbReference>
<accession>A0ABS5VK39</accession>
<dbReference type="Pfam" id="PF16335">
    <property type="entry name" value="GtaA_6_Hairpin"/>
    <property type="match status" value="1"/>
</dbReference>
<keyword evidence="6" id="KW-1185">Reference proteome</keyword>
<dbReference type="Pfam" id="PF17168">
    <property type="entry name" value="DUF5127"/>
    <property type="match status" value="1"/>
</dbReference>
<evidence type="ECO:0000259" key="4">
    <source>
        <dbReference type="Pfam" id="PF17168"/>
    </source>
</evidence>
<dbReference type="InterPro" id="IPR052743">
    <property type="entry name" value="Glutaminase_GtaA"/>
</dbReference>
<evidence type="ECO:0000256" key="1">
    <source>
        <dbReference type="SAM" id="SignalP"/>
    </source>
</evidence>
<reference evidence="5 6" key="1">
    <citation type="submission" date="2021-05" db="EMBL/GenBank/DDBJ databases">
        <title>A Polyphasic approach of four new species of the genus Ohtaekwangia: Ohtaekwangia histidinii sp. nov., Ohtaekwangia cretensis sp. nov., Ohtaekwangia indiensis sp. nov., Ohtaekwangia reichenbachii sp. nov. from diverse environment.</title>
        <authorList>
            <person name="Octaviana S."/>
        </authorList>
    </citation>
    <scope>NUCLEOTIDE SEQUENCE [LARGE SCALE GENOMIC DNA]</scope>
    <source>
        <strain evidence="5 6">PWU20</strain>
    </source>
</reference>